<dbReference type="GO" id="GO:0003677">
    <property type="term" value="F:DNA binding"/>
    <property type="evidence" value="ECO:0007669"/>
    <property type="project" value="UniProtKB-KW"/>
</dbReference>
<dbReference type="InterPro" id="IPR036388">
    <property type="entry name" value="WH-like_DNA-bd_sf"/>
</dbReference>
<proteinExistence type="inferred from homology"/>
<dbReference type="InterPro" id="IPR039425">
    <property type="entry name" value="RNA_pol_sigma-70-like"/>
</dbReference>
<dbReference type="Pfam" id="PF08281">
    <property type="entry name" value="Sigma70_r4_2"/>
    <property type="match status" value="1"/>
</dbReference>
<dbReference type="Gene3D" id="1.10.10.10">
    <property type="entry name" value="Winged helix-like DNA-binding domain superfamily/Winged helix DNA-binding domain"/>
    <property type="match status" value="1"/>
</dbReference>
<evidence type="ECO:0000313" key="8">
    <source>
        <dbReference type="EMBL" id="PJJ84446.1"/>
    </source>
</evidence>
<evidence type="ECO:0000256" key="4">
    <source>
        <dbReference type="ARBA" id="ARBA00023125"/>
    </source>
</evidence>
<dbReference type="SUPFAM" id="SSF88659">
    <property type="entry name" value="Sigma3 and sigma4 domains of RNA polymerase sigma factors"/>
    <property type="match status" value="1"/>
</dbReference>
<evidence type="ECO:0000259" key="7">
    <source>
        <dbReference type="Pfam" id="PF08281"/>
    </source>
</evidence>
<dbReference type="GO" id="GO:0016987">
    <property type="term" value="F:sigma factor activity"/>
    <property type="evidence" value="ECO:0007669"/>
    <property type="project" value="UniProtKB-KW"/>
</dbReference>
<evidence type="ECO:0000256" key="3">
    <source>
        <dbReference type="ARBA" id="ARBA00023082"/>
    </source>
</evidence>
<accession>A0A2H9VUD9</accession>
<evidence type="ECO:0000259" key="6">
    <source>
        <dbReference type="Pfam" id="PF04542"/>
    </source>
</evidence>
<keyword evidence="3" id="KW-0731">Sigma factor</keyword>
<dbReference type="Pfam" id="PF04542">
    <property type="entry name" value="Sigma70_r2"/>
    <property type="match status" value="1"/>
</dbReference>
<dbReference type="AlphaFoldDB" id="A0A2H9VUD9"/>
<evidence type="ECO:0000313" key="9">
    <source>
        <dbReference type="Proteomes" id="UP000242687"/>
    </source>
</evidence>
<organism evidence="8 9">
    <name type="scientific">Mucilaginibacter auburnensis</name>
    <dbReference type="NCBI Taxonomy" id="1457233"/>
    <lineage>
        <taxon>Bacteria</taxon>
        <taxon>Pseudomonadati</taxon>
        <taxon>Bacteroidota</taxon>
        <taxon>Sphingobacteriia</taxon>
        <taxon>Sphingobacteriales</taxon>
        <taxon>Sphingobacteriaceae</taxon>
        <taxon>Mucilaginibacter</taxon>
    </lineage>
</organism>
<name>A0A2H9VUD9_9SPHI</name>
<sequence>MTDFEDIYNRYSPQIFRVCLGYTNDAEQAKDLLQETFISVWQNLESFRNESLISTWIFRIATNNCLRALEKAKRMPSAELPFNLTETVEESQEGKLELLYRCIAELKETERIIISLELEGLPQAEIADIVGLNSGNVRVKIHRIKDKLTKKFKAYGQFE</sequence>
<keyword evidence="9" id="KW-1185">Reference proteome</keyword>
<dbReference type="Proteomes" id="UP000242687">
    <property type="component" value="Unassembled WGS sequence"/>
</dbReference>
<dbReference type="RefSeq" id="WP_100340640.1">
    <property type="nucleotide sequence ID" value="NZ_PGFJ01000001.1"/>
</dbReference>
<dbReference type="InterPro" id="IPR013249">
    <property type="entry name" value="RNA_pol_sigma70_r4_t2"/>
</dbReference>
<keyword evidence="2" id="KW-0805">Transcription regulation</keyword>
<keyword evidence="5" id="KW-0804">Transcription</keyword>
<comment type="caution">
    <text evidence="8">The sequence shown here is derived from an EMBL/GenBank/DDBJ whole genome shotgun (WGS) entry which is preliminary data.</text>
</comment>
<dbReference type="Gene3D" id="1.10.1740.10">
    <property type="match status" value="1"/>
</dbReference>
<protein>
    <submittedName>
        <fullName evidence="8">RNA polymerase sigma-70 factor (ECF subfamily)</fullName>
    </submittedName>
</protein>
<dbReference type="PANTHER" id="PTHR43133:SF8">
    <property type="entry name" value="RNA POLYMERASE SIGMA FACTOR HI_1459-RELATED"/>
    <property type="match status" value="1"/>
</dbReference>
<dbReference type="InterPro" id="IPR013324">
    <property type="entry name" value="RNA_pol_sigma_r3/r4-like"/>
</dbReference>
<dbReference type="EMBL" id="PGFJ01000001">
    <property type="protein sequence ID" value="PJJ84446.1"/>
    <property type="molecule type" value="Genomic_DNA"/>
</dbReference>
<dbReference type="SUPFAM" id="SSF88946">
    <property type="entry name" value="Sigma2 domain of RNA polymerase sigma factors"/>
    <property type="match status" value="1"/>
</dbReference>
<dbReference type="OrthoDB" id="9780326at2"/>
<dbReference type="InterPro" id="IPR014284">
    <property type="entry name" value="RNA_pol_sigma-70_dom"/>
</dbReference>
<feature type="domain" description="RNA polymerase sigma-70 region 2" evidence="6">
    <location>
        <begin position="7"/>
        <end position="74"/>
    </location>
</feature>
<dbReference type="InterPro" id="IPR013325">
    <property type="entry name" value="RNA_pol_sigma_r2"/>
</dbReference>
<reference evidence="8 9" key="1">
    <citation type="submission" date="2017-11" db="EMBL/GenBank/DDBJ databases">
        <title>Genomic Encyclopedia of Archaeal and Bacterial Type Strains, Phase II (KMG-II): From Individual Species to Whole Genera.</title>
        <authorList>
            <person name="Goeker M."/>
        </authorList>
    </citation>
    <scope>NUCLEOTIDE SEQUENCE [LARGE SCALE GENOMIC DNA]</scope>
    <source>
        <strain evidence="8 9">DSM 28175</strain>
    </source>
</reference>
<feature type="domain" description="RNA polymerase sigma factor 70 region 4 type 2" evidence="7">
    <location>
        <begin position="97"/>
        <end position="148"/>
    </location>
</feature>
<dbReference type="InterPro" id="IPR007627">
    <property type="entry name" value="RNA_pol_sigma70_r2"/>
</dbReference>
<evidence type="ECO:0000256" key="2">
    <source>
        <dbReference type="ARBA" id="ARBA00023015"/>
    </source>
</evidence>
<dbReference type="PANTHER" id="PTHR43133">
    <property type="entry name" value="RNA POLYMERASE ECF-TYPE SIGMA FACTO"/>
    <property type="match status" value="1"/>
</dbReference>
<gene>
    <name evidence="8" type="ORF">CLV57_1458</name>
</gene>
<keyword evidence="4" id="KW-0238">DNA-binding</keyword>
<evidence type="ECO:0000256" key="5">
    <source>
        <dbReference type="ARBA" id="ARBA00023163"/>
    </source>
</evidence>
<evidence type="ECO:0000256" key="1">
    <source>
        <dbReference type="ARBA" id="ARBA00010641"/>
    </source>
</evidence>
<comment type="similarity">
    <text evidence="1">Belongs to the sigma-70 factor family. ECF subfamily.</text>
</comment>
<dbReference type="NCBIfam" id="TIGR02937">
    <property type="entry name" value="sigma70-ECF"/>
    <property type="match status" value="1"/>
</dbReference>
<dbReference type="GO" id="GO:0006352">
    <property type="term" value="P:DNA-templated transcription initiation"/>
    <property type="evidence" value="ECO:0007669"/>
    <property type="project" value="InterPro"/>
</dbReference>